<comment type="caution">
    <text evidence="1">The sequence shown here is derived from an EMBL/GenBank/DDBJ whole genome shotgun (WGS) entry which is preliminary data.</text>
</comment>
<reference evidence="1" key="2">
    <citation type="submission" date="2020-11" db="EMBL/GenBank/DDBJ databases">
        <authorList>
            <person name="McCartney M.A."/>
            <person name="Auch B."/>
            <person name="Kono T."/>
            <person name="Mallez S."/>
            <person name="Becker A."/>
            <person name="Gohl D.M."/>
            <person name="Silverstein K.A.T."/>
            <person name="Koren S."/>
            <person name="Bechman K.B."/>
            <person name="Herman A."/>
            <person name="Abrahante J.E."/>
            <person name="Garbe J."/>
        </authorList>
    </citation>
    <scope>NUCLEOTIDE SEQUENCE</scope>
    <source>
        <strain evidence="1">Duluth1</strain>
        <tissue evidence="1">Whole animal</tissue>
    </source>
</reference>
<gene>
    <name evidence="1" type="ORF">DPMN_010261</name>
</gene>
<name>A0A9D4RYZ2_DREPO</name>
<sequence length="74" mass="8273">MGLLPDCCLLSEGCSIPKEEDSKTLKQFRTISRLNIEGHVFLSIQTTQLPVHVDKQVYAHFSAKGKSARDLRVS</sequence>
<reference evidence="1" key="1">
    <citation type="journal article" date="2019" name="bioRxiv">
        <title>The Genome of the Zebra Mussel, Dreissena polymorpha: A Resource for Invasive Species Research.</title>
        <authorList>
            <person name="McCartney M.A."/>
            <person name="Auch B."/>
            <person name="Kono T."/>
            <person name="Mallez S."/>
            <person name="Zhang Y."/>
            <person name="Obille A."/>
            <person name="Becker A."/>
            <person name="Abrahante J.E."/>
            <person name="Garbe J."/>
            <person name="Badalamenti J.P."/>
            <person name="Herman A."/>
            <person name="Mangelson H."/>
            <person name="Liachko I."/>
            <person name="Sullivan S."/>
            <person name="Sone E.D."/>
            <person name="Koren S."/>
            <person name="Silverstein K.A.T."/>
            <person name="Beckman K.B."/>
            <person name="Gohl D.M."/>
        </authorList>
    </citation>
    <scope>NUCLEOTIDE SEQUENCE</scope>
    <source>
        <strain evidence="1">Duluth1</strain>
        <tissue evidence="1">Whole animal</tissue>
    </source>
</reference>
<evidence type="ECO:0000313" key="2">
    <source>
        <dbReference type="Proteomes" id="UP000828390"/>
    </source>
</evidence>
<dbReference type="EMBL" id="JAIWYP010000001">
    <property type="protein sequence ID" value="KAH3886259.1"/>
    <property type="molecule type" value="Genomic_DNA"/>
</dbReference>
<dbReference type="Proteomes" id="UP000828390">
    <property type="component" value="Unassembled WGS sequence"/>
</dbReference>
<evidence type="ECO:0000313" key="1">
    <source>
        <dbReference type="EMBL" id="KAH3886259.1"/>
    </source>
</evidence>
<keyword evidence="2" id="KW-1185">Reference proteome</keyword>
<dbReference type="AlphaFoldDB" id="A0A9D4RYZ2"/>
<accession>A0A9D4RYZ2</accession>
<protein>
    <submittedName>
        <fullName evidence="1">Uncharacterized protein</fullName>
    </submittedName>
</protein>
<proteinExistence type="predicted"/>
<organism evidence="1 2">
    <name type="scientific">Dreissena polymorpha</name>
    <name type="common">Zebra mussel</name>
    <name type="synonym">Mytilus polymorpha</name>
    <dbReference type="NCBI Taxonomy" id="45954"/>
    <lineage>
        <taxon>Eukaryota</taxon>
        <taxon>Metazoa</taxon>
        <taxon>Spiralia</taxon>
        <taxon>Lophotrochozoa</taxon>
        <taxon>Mollusca</taxon>
        <taxon>Bivalvia</taxon>
        <taxon>Autobranchia</taxon>
        <taxon>Heteroconchia</taxon>
        <taxon>Euheterodonta</taxon>
        <taxon>Imparidentia</taxon>
        <taxon>Neoheterodontei</taxon>
        <taxon>Myida</taxon>
        <taxon>Dreissenoidea</taxon>
        <taxon>Dreissenidae</taxon>
        <taxon>Dreissena</taxon>
    </lineage>
</organism>